<comment type="caution">
    <text evidence="2">The sequence shown here is derived from an EMBL/GenBank/DDBJ whole genome shotgun (WGS) entry which is preliminary data.</text>
</comment>
<organism evidence="2 3">
    <name type="scientific">Flemingia macrophylla</name>
    <dbReference type="NCBI Taxonomy" id="520843"/>
    <lineage>
        <taxon>Eukaryota</taxon>
        <taxon>Viridiplantae</taxon>
        <taxon>Streptophyta</taxon>
        <taxon>Embryophyta</taxon>
        <taxon>Tracheophyta</taxon>
        <taxon>Spermatophyta</taxon>
        <taxon>Magnoliopsida</taxon>
        <taxon>eudicotyledons</taxon>
        <taxon>Gunneridae</taxon>
        <taxon>Pentapetalae</taxon>
        <taxon>rosids</taxon>
        <taxon>fabids</taxon>
        <taxon>Fabales</taxon>
        <taxon>Fabaceae</taxon>
        <taxon>Papilionoideae</taxon>
        <taxon>50 kb inversion clade</taxon>
        <taxon>NPAAA clade</taxon>
        <taxon>indigoferoid/millettioid clade</taxon>
        <taxon>Phaseoleae</taxon>
        <taxon>Flemingia</taxon>
    </lineage>
</organism>
<protein>
    <submittedName>
        <fullName evidence="2">Uncharacterized protein</fullName>
    </submittedName>
</protein>
<evidence type="ECO:0000313" key="2">
    <source>
        <dbReference type="EMBL" id="KAL2324055.1"/>
    </source>
</evidence>
<dbReference type="AlphaFoldDB" id="A0ABD1LKM8"/>
<name>A0ABD1LKM8_9FABA</name>
<gene>
    <name evidence="2" type="ORF">Fmac_023113</name>
</gene>
<feature type="region of interest" description="Disordered" evidence="1">
    <location>
        <begin position="38"/>
        <end position="79"/>
    </location>
</feature>
<evidence type="ECO:0000313" key="3">
    <source>
        <dbReference type="Proteomes" id="UP001603857"/>
    </source>
</evidence>
<dbReference type="Proteomes" id="UP001603857">
    <property type="component" value="Unassembled WGS sequence"/>
</dbReference>
<sequence>MKTKYGSRGSKTGSASQHGRIREFFLFSTQTPAISHGRIGGALAEPHPREQPAGSHGGKVGRGCSRMIPPKSLAGHVKM</sequence>
<keyword evidence="3" id="KW-1185">Reference proteome</keyword>
<accession>A0ABD1LKM8</accession>
<proteinExistence type="predicted"/>
<dbReference type="EMBL" id="JBGMDY010000008">
    <property type="protein sequence ID" value="KAL2324055.1"/>
    <property type="molecule type" value="Genomic_DNA"/>
</dbReference>
<evidence type="ECO:0000256" key="1">
    <source>
        <dbReference type="SAM" id="MobiDB-lite"/>
    </source>
</evidence>
<reference evidence="2 3" key="1">
    <citation type="submission" date="2024-08" db="EMBL/GenBank/DDBJ databases">
        <title>Insights into the chromosomal genome structure of Flemingia macrophylla.</title>
        <authorList>
            <person name="Ding Y."/>
            <person name="Zhao Y."/>
            <person name="Bi W."/>
            <person name="Wu M."/>
            <person name="Zhao G."/>
            <person name="Gong Y."/>
            <person name="Li W."/>
            <person name="Zhang P."/>
        </authorList>
    </citation>
    <scope>NUCLEOTIDE SEQUENCE [LARGE SCALE GENOMIC DNA]</scope>
    <source>
        <strain evidence="2">DYQJB</strain>
        <tissue evidence="2">Leaf</tissue>
    </source>
</reference>